<feature type="compositionally biased region" description="Polar residues" evidence="8">
    <location>
        <begin position="115"/>
        <end position="130"/>
    </location>
</feature>
<comment type="caution">
    <text evidence="10">The sequence shown here is derived from an EMBL/GenBank/DDBJ whole genome shotgun (WGS) entry which is preliminary data.</text>
</comment>
<evidence type="ECO:0000256" key="3">
    <source>
        <dbReference type="ARBA" id="ARBA00022692"/>
    </source>
</evidence>
<evidence type="ECO:0000256" key="7">
    <source>
        <dbReference type="ARBA" id="ARBA00023265"/>
    </source>
</evidence>
<feature type="region of interest" description="Disordered" evidence="8">
    <location>
        <begin position="105"/>
        <end position="130"/>
    </location>
</feature>
<comment type="similarity">
    <text evidence="2">Belongs to the MLO family.</text>
</comment>
<accession>A0A699Q1J6</accession>
<sequence length="130" mass="14846">FFWFNNPQLVLFLIHFTLFQNAFQMAFFLWTVYEFGINSCYHESMATIAVRVALGVLLHIMCSYITFPLYALVTQMGSHMKKSIFEEQTAKALKKWRKAAMERKKLRGKGGGMENSVSGIVSPENSPSHG</sequence>
<keyword evidence="5 9" id="KW-1133">Transmembrane helix</keyword>
<evidence type="ECO:0000313" key="10">
    <source>
        <dbReference type="EMBL" id="GFC60759.1"/>
    </source>
</evidence>
<dbReference type="AlphaFoldDB" id="A0A699Q1J6"/>
<proteinExistence type="inferred from homology"/>
<feature type="non-terminal residue" evidence="10">
    <location>
        <position position="1"/>
    </location>
</feature>
<feature type="non-terminal residue" evidence="10">
    <location>
        <position position="130"/>
    </location>
</feature>
<reference evidence="10" key="1">
    <citation type="journal article" date="2019" name="Sci. Rep.">
        <title>Draft genome of Tanacetum cinerariifolium, the natural source of mosquito coil.</title>
        <authorList>
            <person name="Yamashiro T."/>
            <person name="Shiraishi A."/>
            <person name="Satake H."/>
            <person name="Nakayama K."/>
        </authorList>
    </citation>
    <scope>NUCLEOTIDE SEQUENCE</scope>
</reference>
<evidence type="ECO:0000256" key="6">
    <source>
        <dbReference type="ARBA" id="ARBA00023136"/>
    </source>
</evidence>
<dbReference type="GO" id="GO:0006952">
    <property type="term" value="P:defense response"/>
    <property type="evidence" value="ECO:0007669"/>
    <property type="project" value="UniProtKB-KW"/>
</dbReference>
<organism evidence="10">
    <name type="scientific">Tanacetum cinerariifolium</name>
    <name type="common">Dalmatian daisy</name>
    <name type="synonym">Chrysanthemum cinerariifolium</name>
    <dbReference type="NCBI Taxonomy" id="118510"/>
    <lineage>
        <taxon>Eukaryota</taxon>
        <taxon>Viridiplantae</taxon>
        <taxon>Streptophyta</taxon>
        <taxon>Embryophyta</taxon>
        <taxon>Tracheophyta</taxon>
        <taxon>Spermatophyta</taxon>
        <taxon>Magnoliopsida</taxon>
        <taxon>eudicotyledons</taxon>
        <taxon>Gunneridae</taxon>
        <taxon>Pentapetalae</taxon>
        <taxon>asterids</taxon>
        <taxon>campanulids</taxon>
        <taxon>Asterales</taxon>
        <taxon>Asteraceae</taxon>
        <taxon>Asteroideae</taxon>
        <taxon>Anthemideae</taxon>
        <taxon>Anthemidinae</taxon>
        <taxon>Tanacetum</taxon>
    </lineage>
</organism>
<evidence type="ECO:0000256" key="1">
    <source>
        <dbReference type="ARBA" id="ARBA00004141"/>
    </source>
</evidence>
<dbReference type="Pfam" id="PF03094">
    <property type="entry name" value="Mlo"/>
    <property type="match status" value="1"/>
</dbReference>
<dbReference type="PANTHER" id="PTHR31942:SF82">
    <property type="entry name" value="MLO PROTEIN HOMOLOG 1"/>
    <property type="match status" value="1"/>
</dbReference>
<keyword evidence="3 9" id="KW-0812">Transmembrane</keyword>
<keyword evidence="7" id="KW-0568">Pathogenesis-related protein</keyword>
<keyword evidence="6 9" id="KW-0472">Membrane</keyword>
<evidence type="ECO:0000256" key="8">
    <source>
        <dbReference type="SAM" id="MobiDB-lite"/>
    </source>
</evidence>
<name>A0A699Q1J6_TANCI</name>
<feature type="transmembrane region" description="Helical" evidence="9">
    <location>
        <begin position="48"/>
        <end position="73"/>
    </location>
</feature>
<keyword evidence="4" id="KW-0611">Plant defense</keyword>
<dbReference type="GO" id="GO:0016020">
    <property type="term" value="C:membrane"/>
    <property type="evidence" value="ECO:0007669"/>
    <property type="project" value="UniProtKB-SubCell"/>
</dbReference>
<dbReference type="PANTHER" id="PTHR31942">
    <property type="entry name" value="MLO-LIKE PROTEIN 1"/>
    <property type="match status" value="1"/>
</dbReference>
<dbReference type="InterPro" id="IPR004326">
    <property type="entry name" value="Mlo"/>
</dbReference>
<evidence type="ECO:0000256" key="9">
    <source>
        <dbReference type="SAM" id="Phobius"/>
    </source>
</evidence>
<evidence type="ECO:0000256" key="5">
    <source>
        <dbReference type="ARBA" id="ARBA00022989"/>
    </source>
</evidence>
<gene>
    <name evidence="10" type="ORF">Tci_832729</name>
</gene>
<evidence type="ECO:0000256" key="2">
    <source>
        <dbReference type="ARBA" id="ARBA00006574"/>
    </source>
</evidence>
<dbReference type="EMBL" id="BKCJ010986754">
    <property type="protein sequence ID" value="GFC60759.1"/>
    <property type="molecule type" value="Genomic_DNA"/>
</dbReference>
<evidence type="ECO:0000256" key="4">
    <source>
        <dbReference type="ARBA" id="ARBA00022821"/>
    </source>
</evidence>
<comment type="subcellular location">
    <subcellularLocation>
        <location evidence="1">Membrane</location>
        <topology evidence="1">Multi-pass membrane protein</topology>
    </subcellularLocation>
</comment>
<protein>
    <submittedName>
        <fullName evidence="10">MLO protein homolog 1-like</fullName>
    </submittedName>
</protein>